<gene>
    <name evidence="2" type="ORF">SNEC2469_LOCUS5091</name>
</gene>
<dbReference type="AlphaFoldDB" id="A0A812LNT7"/>
<protein>
    <submittedName>
        <fullName evidence="2">Uncharacterized protein</fullName>
    </submittedName>
</protein>
<evidence type="ECO:0000313" key="3">
    <source>
        <dbReference type="Proteomes" id="UP000601435"/>
    </source>
</evidence>
<accession>A0A812LNT7</accession>
<feature type="region of interest" description="Disordered" evidence="1">
    <location>
        <begin position="1"/>
        <end position="21"/>
    </location>
</feature>
<reference evidence="2" key="1">
    <citation type="submission" date="2021-02" db="EMBL/GenBank/DDBJ databases">
        <authorList>
            <person name="Dougan E. K."/>
            <person name="Rhodes N."/>
            <person name="Thang M."/>
            <person name="Chan C."/>
        </authorList>
    </citation>
    <scope>NUCLEOTIDE SEQUENCE</scope>
</reference>
<sequence>MKRCDCRRAAQPRRGVRAASVRMEDREVRQLLPLPHVSGMVASPSPSQLRLSLSADTDMAKAPASTRQPGAVHKGYFSGWIRAKLGRRLGAVGDVAVPSTSAR</sequence>
<name>A0A812LNT7_9DINO</name>
<evidence type="ECO:0000313" key="2">
    <source>
        <dbReference type="EMBL" id="CAE7249693.1"/>
    </source>
</evidence>
<dbReference type="EMBL" id="CAJNJA010009709">
    <property type="protein sequence ID" value="CAE7249693.1"/>
    <property type="molecule type" value="Genomic_DNA"/>
</dbReference>
<comment type="caution">
    <text evidence="2">The sequence shown here is derived from an EMBL/GenBank/DDBJ whole genome shotgun (WGS) entry which is preliminary data.</text>
</comment>
<evidence type="ECO:0000256" key="1">
    <source>
        <dbReference type="SAM" id="MobiDB-lite"/>
    </source>
</evidence>
<proteinExistence type="predicted"/>
<organism evidence="2 3">
    <name type="scientific">Symbiodinium necroappetens</name>
    <dbReference type="NCBI Taxonomy" id="1628268"/>
    <lineage>
        <taxon>Eukaryota</taxon>
        <taxon>Sar</taxon>
        <taxon>Alveolata</taxon>
        <taxon>Dinophyceae</taxon>
        <taxon>Suessiales</taxon>
        <taxon>Symbiodiniaceae</taxon>
        <taxon>Symbiodinium</taxon>
    </lineage>
</organism>
<dbReference type="Proteomes" id="UP000601435">
    <property type="component" value="Unassembled WGS sequence"/>
</dbReference>
<keyword evidence="3" id="KW-1185">Reference proteome</keyword>